<keyword evidence="1" id="KW-0472">Membrane</keyword>
<dbReference type="AlphaFoldDB" id="M6UEU4"/>
<proteinExistence type="predicted"/>
<keyword evidence="1" id="KW-0812">Transmembrane</keyword>
<protein>
    <submittedName>
        <fullName evidence="2">Uncharacterized protein</fullName>
    </submittedName>
</protein>
<reference evidence="2 3" key="1">
    <citation type="submission" date="2013-01" db="EMBL/GenBank/DDBJ databases">
        <authorList>
            <person name="Harkins D.M."/>
            <person name="Durkin A.S."/>
            <person name="Brinkac L.M."/>
            <person name="Haft D.H."/>
            <person name="Selengut J.D."/>
            <person name="Sanka R."/>
            <person name="DePew J."/>
            <person name="Purushe J."/>
            <person name="Matthias M.A."/>
            <person name="Vinetz J.M."/>
            <person name="Sutton G.G."/>
            <person name="Nierman W.C."/>
            <person name="Fouts D.E."/>
        </authorList>
    </citation>
    <scope>NUCLEOTIDE SEQUENCE [LARGE SCALE GENOMIC DNA]</scope>
    <source>
        <strain evidence="2 3">ZUN142</strain>
    </source>
</reference>
<feature type="transmembrane region" description="Helical" evidence="1">
    <location>
        <begin position="21"/>
        <end position="46"/>
    </location>
</feature>
<keyword evidence="1" id="KW-1133">Transmembrane helix</keyword>
<evidence type="ECO:0000313" key="3">
    <source>
        <dbReference type="Proteomes" id="UP000012153"/>
    </source>
</evidence>
<name>M6UEU4_9LEPT</name>
<accession>M6UEU4</accession>
<organism evidence="2 3">
    <name type="scientific">Leptospira noguchii serovar Autumnalis str. ZUN142</name>
    <dbReference type="NCBI Taxonomy" id="1085540"/>
    <lineage>
        <taxon>Bacteria</taxon>
        <taxon>Pseudomonadati</taxon>
        <taxon>Spirochaetota</taxon>
        <taxon>Spirochaetia</taxon>
        <taxon>Leptospirales</taxon>
        <taxon>Leptospiraceae</taxon>
        <taxon>Leptospira</taxon>
    </lineage>
</organism>
<gene>
    <name evidence="2" type="ORF">LEP1GSC186_2414</name>
</gene>
<dbReference type="Proteomes" id="UP000012153">
    <property type="component" value="Unassembled WGS sequence"/>
</dbReference>
<evidence type="ECO:0000313" key="2">
    <source>
        <dbReference type="EMBL" id="EMO43040.1"/>
    </source>
</evidence>
<sequence>MKKNIQKYIHLCGCEMINLRYFYLLNIDFLNSTFLNLLLVCIKIILKSSI</sequence>
<evidence type="ECO:0000256" key="1">
    <source>
        <dbReference type="SAM" id="Phobius"/>
    </source>
</evidence>
<comment type="caution">
    <text evidence="2">The sequence shown here is derived from an EMBL/GenBank/DDBJ whole genome shotgun (WGS) entry which is preliminary data.</text>
</comment>
<dbReference type="EMBL" id="AHOP02000001">
    <property type="protein sequence ID" value="EMO43040.1"/>
    <property type="molecule type" value="Genomic_DNA"/>
</dbReference>